<gene>
    <name evidence="2" type="ORF">EJ02DRAFT_429636</name>
</gene>
<feature type="region of interest" description="Disordered" evidence="1">
    <location>
        <begin position="177"/>
        <end position="217"/>
    </location>
</feature>
<evidence type="ECO:0000313" key="3">
    <source>
        <dbReference type="Proteomes" id="UP000800038"/>
    </source>
</evidence>
<dbReference type="OrthoDB" id="1022638at2759"/>
<sequence>MPPPTPKHITPPPNATKAAHSEIFLDMIQGPAITIIIGPGPSAPVYTLPIALLCVNSLYFRTEITRLNSLTASNFHFSKKRKRSPEAVEKVDSDSDSDVTEEDEKTEKVDIVIRLPDVDPAIFGLFLKFIYQGSYPANVDGRTSANYHHHNVSSVATSMTPVSARYSPYTTTIYTSPYTNHDDKNNNVKQTAPGTFLPPTPPPPFRSPVTGPPQHTPPSIPYTDRIPFSIHAWLLAQRLGAMGFMNHCIGQIYAGLGVYFALTPALMHYVWAHTTPFLPFSSSSSSSSSFSLSPNSSPTTFTEKNTVLTTSPLRKLLLDVLVLHWSSSPSSTSSSSSSSSSSSNNNNNKKNNVIARSSSSNNPSSSASLNMAWDNLFDTHHDLRREFIFGLQGGVQLMGLGGYFATSGSMGQSVGVGVTVGGGGGGEKTKKREKDEDSVPREAGRAALGRGAMGEGGKGGAEAFDGVIVKKEINADVVKVDGGKAHGKGEVA</sequence>
<feature type="region of interest" description="Disordered" evidence="1">
    <location>
        <begin position="81"/>
        <end position="106"/>
    </location>
</feature>
<feature type="compositionally biased region" description="Basic and acidic residues" evidence="1">
    <location>
        <begin position="427"/>
        <end position="444"/>
    </location>
</feature>
<protein>
    <recommendedName>
        <fullName evidence="4">BTB domain-containing protein</fullName>
    </recommendedName>
</protein>
<dbReference type="Gene3D" id="3.30.710.10">
    <property type="entry name" value="Potassium Channel Kv1.1, Chain A"/>
    <property type="match status" value="1"/>
</dbReference>
<dbReference type="PANTHER" id="PTHR47843:SF2">
    <property type="entry name" value="BTB DOMAIN-CONTAINING PROTEIN"/>
    <property type="match status" value="1"/>
</dbReference>
<proteinExistence type="predicted"/>
<dbReference type="SUPFAM" id="SSF54695">
    <property type="entry name" value="POZ domain"/>
    <property type="match status" value="1"/>
</dbReference>
<dbReference type="Proteomes" id="UP000800038">
    <property type="component" value="Unassembled WGS sequence"/>
</dbReference>
<reference evidence="2" key="1">
    <citation type="journal article" date="2020" name="Stud. Mycol.">
        <title>101 Dothideomycetes genomes: a test case for predicting lifestyles and emergence of pathogens.</title>
        <authorList>
            <person name="Haridas S."/>
            <person name="Albert R."/>
            <person name="Binder M."/>
            <person name="Bloem J."/>
            <person name="Labutti K."/>
            <person name="Salamov A."/>
            <person name="Andreopoulos B."/>
            <person name="Baker S."/>
            <person name="Barry K."/>
            <person name="Bills G."/>
            <person name="Bluhm B."/>
            <person name="Cannon C."/>
            <person name="Castanera R."/>
            <person name="Culley D."/>
            <person name="Daum C."/>
            <person name="Ezra D."/>
            <person name="Gonzalez J."/>
            <person name="Henrissat B."/>
            <person name="Kuo A."/>
            <person name="Liang C."/>
            <person name="Lipzen A."/>
            <person name="Lutzoni F."/>
            <person name="Magnuson J."/>
            <person name="Mondo S."/>
            <person name="Nolan M."/>
            <person name="Ohm R."/>
            <person name="Pangilinan J."/>
            <person name="Park H.-J."/>
            <person name="Ramirez L."/>
            <person name="Alfaro M."/>
            <person name="Sun H."/>
            <person name="Tritt A."/>
            <person name="Yoshinaga Y."/>
            <person name="Zwiers L.-H."/>
            <person name="Turgeon B."/>
            <person name="Goodwin S."/>
            <person name="Spatafora J."/>
            <person name="Crous P."/>
            <person name="Grigoriev I."/>
        </authorList>
    </citation>
    <scope>NUCLEOTIDE SEQUENCE</scope>
    <source>
        <strain evidence="2">CBS 161.51</strain>
    </source>
</reference>
<dbReference type="AlphaFoldDB" id="A0A6A5T7S8"/>
<evidence type="ECO:0000313" key="2">
    <source>
        <dbReference type="EMBL" id="KAF1947882.1"/>
    </source>
</evidence>
<keyword evidence="3" id="KW-1185">Reference proteome</keyword>
<dbReference type="InterPro" id="IPR011333">
    <property type="entry name" value="SKP1/BTB/POZ_sf"/>
</dbReference>
<evidence type="ECO:0000256" key="1">
    <source>
        <dbReference type="SAM" id="MobiDB-lite"/>
    </source>
</evidence>
<feature type="compositionally biased region" description="Basic and acidic residues" evidence="1">
    <location>
        <begin position="84"/>
        <end position="93"/>
    </location>
</feature>
<feature type="region of interest" description="Disordered" evidence="1">
    <location>
        <begin position="328"/>
        <end position="365"/>
    </location>
</feature>
<organism evidence="2 3">
    <name type="scientific">Clathrospora elynae</name>
    <dbReference type="NCBI Taxonomy" id="706981"/>
    <lineage>
        <taxon>Eukaryota</taxon>
        <taxon>Fungi</taxon>
        <taxon>Dikarya</taxon>
        <taxon>Ascomycota</taxon>
        <taxon>Pezizomycotina</taxon>
        <taxon>Dothideomycetes</taxon>
        <taxon>Pleosporomycetidae</taxon>
        <taxon>Pleosporales</taxon>
        <taxon>Diademaceae</taxon>
        <taxon>Clathrospora</taxon>
    </lineage>
</organism>
<dbReference type="PANTHER" id="PTHR47843">
    <property type="entry name" value="BTB DOMAIN-CONTAINING PROTEIN-RELATED"/>
    <property type="match status" value="1"/>
</dbReference>
<evidence type="ECO:0008006" key="4">
    <source>
        <dbReference type="Google" id="ProtNLM"/>
    </source>
</evidence>
<accession>A0A6A5T7S8</accession>
<feature type="compositionally biased region" description="Acidic residues" evidence="1">
    <location>
        <begin position="94"/>
        <end position="104"/>
    </location>
</feature>
<name>A0A6A5T7S8_9PLEO</name>
<dbReference type="EMBL" id="ML975997">
    <property type="protein sequence ID" value="KAF1947882.1"/>
    <property type="molecule type" value="Genomic_DNA"/>
</dbReference>
<feature type="region of interest" description="Disordered" evidence="1">
    <location>
        <begin position="420"/>
        <end position="458"/>
    </location>
</feature>
<feature type="compositionally biased region" description="Pro residues" evidence="1">
    <location>
        <begin position="196"/>
        <end position="217"/>
    </location>
</feature>